<dbReference type="Gene3D" id="2.60.120.620">
    <property type="entry name" value="q2cbj1_9rhob like domain"/>
    <property type="match status" value="1"/>
</dbReference>
<comment type="cofactor">
    <cofactor evidence="1 7">
        <name>L-ascorbate</name>
        <dbReference type="ChEBI" id="CHEBI:38290"/>
    </cofactor>
</comment>
<dbReference type="Pfam" id="PF18331">
    <property type="entry name" value="PKHD_C"/>
    <property type="match status" value="1"/>
</dbReference>
<keyword evidence="2 7" id="KW-0479">Metal-binding</keyword>
<dbReference type="EMBL" id="CP002580">
    <property type="protein sequence ID" value="AJK47185.1"/>
    <property type="molecule type" value="Genomic_DNA"/>
</dbReference>
<evidence type="ECO:0000313" key="9">
    <source>
        <dbReference type="EMBL" id="AJK47185.1"/>
    </source>
</evidence>
<evidence type="ECO:0000256" key="6">
    <source>
        <dbReference type="ARBA" id="ARBA00023004"/>
    </source>
</evidence>
<dbReference type="InterPro" id="IPR041097">
    <property type="entry name" value="PKHD_C"/>
</dbReference>
<dbReference type="NCBIfam" id="NF003975">
    <property type="entry name" value="PRK05467.1-4"/>
    <property type="match status" value="1"/>
</dbReference>
<evidence type="ECO:0000256" key="5">
    <source>
        <dbReference type="ARBA" id="ARBA00023002"/>
    </source>
</evidence>
<dbReference type="GO" id="GO:0006974">
    <property type="term" value="P:DNA damage response"/>
    <property type="evidence" value="ECO:0007669"/>
    <property type="project" value="TreeGrafter"/>
</dbReference>
<dbReference type="PANTHER" id="PTHR41536:SF1">
    <property type="entry name" value="PKHD-TYPE HYDROXYLASE YBIX"/>
    <property type="match status" value="1"/>
</dbReference>
<dbReference type="GO" id="GO:0006879">
    <property type="term" value="P:intracellular iron ion homeostasis"/>
    <property type="evidence" value="ECO:0007669"/>
    <property type="project" value="TreeGrafter"/>
</dbReference>
<keyword evidence="4 7" id="KW-0223">Dioxygenase</keyword>
<dbReference type="NCBIfam" id="NF003974">
    <property type="entry name" value="PRK05467.1-3"/>
    <property type="match status" value="1"/>
</dbReference>
<dbReference type="Gene3D" id="4.10.860.20">
    <property type="entry name" value="Rabenosyn, Rab binding domain"/>
    <property type="match status" value="1"/>
</dbReference>
<accession>A0A0B6S1I9</accession>
<dbReference type="PANTHER" id="PTHR41536">
    <property type="entry name" value="PKHD-TYPE HYDROXYLASE YBIX"/>
    <property type="match status" value="1"/>
</dbReference>
<keyword evidence="3 7" id="KW-0847">Vitamin C</keyword>
<feature type="binding site" evidence="7">
    <location>
        <position position="122"/>
    </location>
    <ligand>
        <name>Fe cation</name>
        <dbReference type="ChEBI" id="CHEBI:24875"/>
    </ligand>
</feature>
<dbReference type="InterPro" id="IPR044862">
    <property type="entry name" value="Pro_4_hyd_alph_FE2OG_OXY"/>
</dbReference>
<keyword evidence="10" id="KW-1185">Reference proteome</keyword>
<feature type="binding site" evidence="7">
    <location>
        <position position="194"/>
    </location>
    <ligand>
        <name>2-oxoglutarate</name>
        <dbReference type="ChEBI" id="CHEBI:16810"/>
    </ligand>
</feature>
<protein>
    <submittedName>
        <fullName evidence="9">PKHD-type hydoxylase</fullName>
    </submittedName>
</protein>
<proteinExistence type="inferred from homology"/>
<dbReference type="KEGG" id="bgp:BGL_1c27010"/>
<dbReference type="InterPro" id="IPR023550">
    <property type="entry name" value="PKHD_hydroxylase"/>
</dbReference>
<comment type="cofactor">
    <cofactor evidence="7">
        <name>Fe(2+)</name>
        <dbReference type="ChEBI" id="CHEBI:29033"/>
    </cofactor>
    <text evidence="7">Binds 1 Fe(2+) ion per subunit.</text>
</comment>
<feature type="binding site" evidence="7">
    <location>
        <position position="120"/>
    </location>
    <ligand>
        <name>Fe cation</name>
        <dbReference type="ChEBI" id="CHEBI:24875"/>
    </ligand>
</feature>
<dbReference type="InterPro" id="IPR005123">
    <property type="entry name" value="Oxoglu/Fe-dep_dioxygenase_dom"/>
</dbReference>
<keyword evidence="6 7" id="KW-0408">Iron</keyword>
<reference evidence="10" key="1">
    <citation type="submission" date="2011-03" db="EMBL/GenBank/DDBJ databases">
        <authorList>
            <person name="Voget S."/>
            <person name="Streit W.R."/>
            <person name="Jaeger K.E."/>
            <person name="Daniel R."/>
        </authorList>
    </citation>
    <scope>NUCLEOTIDE SEQUENCE [LARGE SCALE GENOMIC DNA]</scope>
    <source>
        <strain evidence="10">PG1</strain>
    </source>
</reference>
<organism evidence="9 10">
    <name type="scientific">Burkholderia plantarii</name>
    <dbReference type="NCBI Taxonomy" id="41899"/>
    <lineage>
        <taxon>Bacteria</taxon>
        <taxon>Pseudomonadati</taxon>
        <taxon>Pseudomonadota</taxon>
        <taxon>Betaproteobacteria</taxon>
        <taxon>Burkholderiales</taxon>
        <taxon>Burkholderiaceae</taxon>
        <taxon>Burkholderia</taxon>
    </lineage>
</organism>
<evidence type="ECO:0000256" key="3">
    <source>
        <dbReference type="ARBA" id="ARBA00022896"/>
    </source>
</evidence>
<gene>
    <name evidence="9" type="ORF">BGL_1c27010</name>
</gene>
<dbReference type="HAMAP" id="MF_00657">
    <property type="entry name" value="Hydroxyl_YbiX"/>
    <property type="match status" value="1"/>
</dbReference>
<feature type="domain" description="Fe2OG dioxygenase" evidence="8">
    <location>
        <begin position="102"/>
        <end position="203"/>
    </location>
</feature>
<dbReference type="GO" id="GO:0005506">
    <property type="term" value="F:iron ion binding"/>
    <property type="evidence" value="ECO:0007669"/>
    <property type="project" value="UniProtKB-UniRule"/>
</dbReference>
<evidence type="ECO:0000313" key="10">
    <source>
        <dbReference type="Proteomes" id="UP000031838"/>
    </source>
</evidence>
<name>A0A0B6S1I9_BURPL</name>
<keyword evidence="5 7" id="KW-0560">Oxidoreductase</keyword>
<evidence type="ECO:0000256" key="4">
    <source>
        <dbReference type="ARBA" id="ARBA00022964"/>
    </source>
</evidence>
<dbReference type="GO" id="GO:0031418">
    <property type="term" value="F:L-ascorbic acid binding"/>
    <property type="evidence" value="ECO:0007669"/>
    <property type="project" value="UniProtKB-KW"/>
</dbReference>
<dbReference type="SMART" id="SM00702">
    <property type="entry name" value="P4Hc"/>
    <property type="match status" value="1"/>
</dbReference>
<dbReference type="Pfam" id="PF13640">
    <property type="entry name" value="2OG-FeII_Oxy_3"/>
    <property type="match status" value="1"/>
</dbReference>
<feature type="binding site" evidence="7">
    <location>
        <position position="184"/>
    </location>
    <ligand>
        <name>Fe cation</name>
        <dbReference type="ChEBI" id="CHEBI:24875"/>
    </ligand>
</feature>
<dbReference type="PROSITE" id="PS51471">
    <property type="entry name" value="FE2OG_OXY"/>
    <property type="match status" value="1"/>
</dbReference>
<sequence>MDRRDLPLARGLPRGPQFNRTDAIMLIHIPDVLTAGELAACRRLLADAPWQEGSLTAGDQAVQAKHNLQIPADSAAARELGEIVLAALGRNSAYHSAALPLRVLPPRFNRYGPGMTYGTHVDNAIQSIPGSGGARIRGDVSSTLFLSDPDAYEGGELVIETGAGVQAVKLPAGHQVVYPASTLHRVEPVTRGTREAAFFWAQSLVKDDGQRMMLHDLDLAIMAIRRKLGDGDHAVLSLVNHYHNLLRRWAEL</sequence>
<evidence type="ECO:0000256" key="7">
    <source>
        <dbReference type="HAMAP-Rule" id="MF_00657"/>
    </source>
</evidence>
<evidence type="ECO:0000256" key="1">
    <source>
        <dbReference type="ARBA" id="ARBA00001961"/>
    </source>
</evidence>
<dbReference type="Proteomes" id="UP000031838">
    <property type="component" value="Chromosome 1"/>
</dbReference>
<dbReference type="AlphaFoldDB" id="A0A0B6S1I9"/>
<dbReference type="HOGENOM" id="CLU_106663_0_0_4"/>
<evidence type="ECO:0000259" key="8">
    <source>
        <dbReference type="PROSITE" id="PS51471"/>
    </source>
</evidence>
<dbReference type="InterPro" id="IPR006620">
    <property type="entry name" value="Pro_4_hyd_alph"/>
</dbReference>
<dbReference type="GO" id="GO:0016706">
    <property type="term" value="F:2-oxoglutarate-dependent dioxygenase activity"/>
    <property type="evidence" value="ECO:0007669"/>
    <property type="project" value="UniProtKB-UniRule"/>
</dbReference>
<evidence type="ECO:0000256" key="2">
    <source>
        <dbReference type="ARBA" id="ARBA00022723"/>
    </source>
</evidence>
<reference evidence="9 10" key="2">
    <citation type="journal article" date="2016" name="Appl. Microbiol. Biotechnol.">
        <title>Mutations improving production and secretion of extracellular lipase by Burkholderia glumae PG1.</title>
        <authorList>
            <person name="Knapp A."/>
            <person name="Voget S."/>
            <person name="Gao R."/>
            <person name="Zaburannyi N."/>
            <person name="Krysciak D."/>
            <person name="Breuer M."/>
            <person name="Hauer B."/>
            <person name="Streit W.R."/>
            <person name="Muller R."/>
            <person name="Daniel R."/>
            <person name="Jaeger K.E."/>
        </authorList>
    </citation>
    <scope>NUCLEOTIDE SEQUENCE [LARGE SCALE GENOMIC DNA]</scope>
    <source>
        <strain evidence="9 10">PG1</strain>
    </source>
</reference>